<protein>
    <submittedName>
        <fullName evidence="2">Uncharacterized protein</fullName>
    </submittedName>
</protein>
<reference evidence="2" key="1">
    <citation type="submission" date="2021-04" db="EMBL/GenBank/DDBJ databases">
        <authorList>
            <person name="Vanwijnsberghe S."/>
        </authorList>
    </citation>
    <scope>NUCLEOTIDE SEQUENCE</scope>
    <source>
        <strain evidence="2">LMG 31841</strain>
    </source>
</reference>
<dbReference type="EMBL" id="CAJQZC010000017">
    <property type="protein sequence ID" value="CAG4926547.1"/>
    <property type="molecule type" value="Genomic_DNA"/>
</dbReference>
<evidence type="ECO:0000313" key="2">
    <source>
        <dbReference type="EMBL" id="CAG4926547.1"/>
    </source>
</evidence>
<feature type="transmembrane region" description="Helical" evidence="1">
    <location>
        <begin position="61"/>
        <end position="81"/>
    </location>
</feature>
<comment type="caution">
    <text evidence="2">The sequence shown here is derived from an EMBL/GenBank/DDBJ whole genome shotgun (WGS) entry which is preliminary data.</text>
</comment>
<gene>
    <name evidence="2" type="ORF">LMG31841_05595</name>
</gene>
<name>A0A9N8X435_9BURK</name>
<feature type="transmembrane region" description="Helical" evidence="1">
    <location>
        <begin position="29"/>
        <end position="49"/>
    </location>
</feature>
<keyword evidence="1" id="KW-0472">Membrane</keyword>
<accession>A0A9N8X435</accession>
<keyword evidence="3" id="KW-1185">Reference proteome</keyword>
<dbReference type="AlphaFoldDB" id="A0A9N8X435"/>
<dbReference type="RefSeq" id="WP_228883781.1">
    <property type="nucleotide sequence ID" value="NZ_CAJQYX010000011.1"/>
</dbReference>
<keyword evidence="1" id="KW-1133">Transmembrane helix</keyword>
<proteinExistence type="predicted"/>
<sequence>MPVPHEKPPAPSPAPENVRPTRMRIATRNVLMIIVGVLVFAIVSGIVLYDTILYGDMVPNFGIVLMLTVPLIAGVAFRVGLDAWLDRGQ</sequence>
<evidence type="ECO:0000256" key="1">
    <source>
        <dbReference type="SAM" id="Phobius"/>
    </source>
</evidence>
<evidence type="ECO:0000313" key="3">
    <source>
        <dbReference type="Proteomes" id="UP000789704"/>
    </source>
</evidence>
<organism evidence="2 3">
    <name type="scientific">Paraburkholderia saeva</name>
    <dbReference type="NCBI Taxonomy" id="2777537"/>
    <lineage>
        <taxon>Bacteria</taxon>
        <taxon>Pseudomonadati</taxon>
        <taxon>Pseudomonadota</taxon>
        <taxon>Betaproteobacteria</taxon>
        <taxon>Burkholderiales</taxon>
        <taxon>Burkholderiaceae</taxon>
        <taxon>Paraburkholderia</taxon>
    </lineage>
</organism>
<keyword evidence="1" id="KW-0812">Transmembrane</keyword>
<dbReference type="Proteomes" id="UP000789704">
    <property type="component" value="Unassembled WGS sequence"/>
</dbReference>